<dbReference type="EMBL" id="QNQU01000063">
    <property type="protein sequence ID" value="RBQ01768.1"/>
    <property type="molecule type" value="Genomic_DNA"/>
</dbReference>
<dbReference type="RefSeq" id="WP_113952219.1">
    <property type="nucleotide sequence ID" value="NZ_QNQU01000063.1"/>
</dbReference>
<protein>
    <submittedName>
        <fullName evidence="1">Uncharacterized protein</fullName>
    </submittedName>
</protein>
<reference evidence="1 2" key="1">
    <citation type="submission" date="2018-07" db="EMBL/GenBank/DDBJ databases">
        <title>A draft genome of a endophytic bacteria, a new species of Pedobacter.</title>
        <authorList>
            <person name="Zhang Z.D."/>
            <person name="Chen Z.J."/>
        </authorList>
    </citation>
    <scope>NUCLEOTIDE SEQUENCE [LARGE SCALE GENOMIC DNA]</scope>
    <source>
        <strain evidence="1 2">RS10</strain>
    </source>
</reference>
<organism evidence="1 2">
    <name type="scientific">Pedobacter miscanthi</name>
    <dbReference type="NCBI Taxonomy" id="2259170"/>
    <lineage>
        <taxon>Bacteria</taxon>
        <taxon>Pseudomonadati</taxon>
        <taxon>Bacteroidota</taxon>
        <taxon>Sphingobacteriia</taxon>
        <taxon>Sphingobacteriales</taxon>
        <taxon>Sphingobacteriaceae</taxon>
        <taxon>Pedobacter</taxon>
    </lineage>
</organism>
<evidence type="ECO:0000313" key="1">
    <source>
        <dbReference type="EMBL" id="RBQ01768.1"/>
    </source>
</evidence>
<gene>
    <name evidence="1" type="ORF">DRW42_28310</name>
</gene>
<accession>A0A366KJX1</accession>
<sequence length="83" mass="10091">MKKFEIPLYYYHKKYRRIFYTMEETEIVEVKPTKKRKTATKIKTTKLNLDAEIKFDKVKILLCHGVDTEVMNDVWELIKKYVS</sequence>
<name>A0A366KJX1_9SPHI</name>
<evidence type="ECO:0000313" key="2">
    <source>
        <dbReference type="Proteomes" id="UP000252081"/>
    </source>
</evidence>
<proteinExistence type="predicted"/>
<comment type="caution">
    <text evidence="1">The sequence shown here is derived from an EMBL/GenBank/DDBJ whole genome shotgun (WGS) entry which is preliminary data.</text>
</comment>
<dbReference type="Proteomes" id="UP000252081">
    <property type="component" value="Unassembled WGS sequence"/>
</dbReference>
<keyword evidence="2" id="KW-1185">Reference proteome</keyword>
<dbReference type="AlphaFoldDB" id="A0A366KJX1"/>